<evidence type="ECO:0000256" key="2">
    <source>
        <dbReference type="ARBA" id="ARBA00022448"/>
    </source>
</evidence>
<dbReference type="InterPro" id="IPR036259">
    <property type="entry name" value="MFS_trans_sf"/>
</dbReference>
<feature type="transmembrane region" description="Helical" evidence="6">
    <location>
        <begin position="366"/>
        <end position="386"/>
    </location>
</feature>
<feature type="transmembrane region" description="Helical" evidence="6">
    <location>
        <begin position="300"/>
        <end position="319"/>
    </location>
</feature>
<feature type="transmembrane region" description="Helical" evidence="6">
    <location>
        <begin position="133"/>
        <end position="154"/>
    </location>
</feature>
<feature type="transmembrane region" description="Helical" evidence="6">
    <location>
        <begin position="398"/>
        <end position="418"/>
    </location>
</feature>
<evidence type="ECO:0000256" key="6">
    <source>
        <dbReference type="SAM" id="Phobius"/>
    </source>
</evidence>
<dbReference type="AlphaFoldDB" id="A0AAJ0D8U4"/>
<evidence type="ECO:0000313" key="9">
    <source>
        <dbReference type="Proteomes" id="UP001271007"/>
    </source>
</evidence>
<accession>A0AAJ0D8U4</accession>
<feature type="transmembrane region" description="Helical" evidence="6">
    <location>
        <begin position="160"/>
        <end position="183"/>
    </location>
</feature>
<dbReference type="Proteomes" id="UP001271007">
    <property type="component" value="Unassembled WGS sequence"/>
</dbReference>
<evidence type="ECO:0000256" key="4">
    <source>
        <dbReference type="ARBA" id="ARBA00022989"/>
    </source>
</evidence>
<evidence type="ECO:0000256" key="3">
    <source>
        <dbReference type="ARBA" id="ARBA00022692"/>
    </source>
</evidence>
<dbReference type="FunFam" id="1.20.1250.20:FF:000034">
    <property type="entry name" value="MFS general substrate transporter"/>
    <property type="match status" value="1"/>
</dbReference>
<dbReference type="PANTHER" id="PTHR43791">
    <property type="entry name" value="PERMEASE-RELATED"/>
    <property type="match status" value="1"/>
</dbReference>
<feature type="domain" description="Major facilitator superfamily (MFS) profile" evidence="7">
    <location>
        <begin position="68"/>
        <end position="488"/>
    </location>
</feature>
<sequence length="524" mass="57957">MATEKDQAHIEPLKDDNARLEYGPTTISPLKDESSGELMTVEKGYTNVLVDLPPAEGRRILKKVDYHLVPLLSLLYLVAFIDRSNIGNAKIAGLEAALNLEGLRYNTVVTVFFVPYALLEVPSNIVLKLWRPSIWIAILMFSWGLVMTLMGIVSSYGGLIAARFFLGVAESGFFPAATFLLTIWYKRYEVQKRMAVFYTAASLSGAFSGLLAYAIEQMDGTAGLGGWQWIFILEGLIPVLMSFFVWKLLPDNPETANFLEKHEKEYIINRLALETGSGKGRVTNNDKIQMHHVMAALKEYKIWGAWVMFWANTIGVYGFTATAPTVIEGLGYTSATAQLLTIPIYVFAMSMVLVFAFWSEHVQQRTPFIMGGYAIAALGFIAQLSIPQTRLPGLTYGFLFPVAAGLYCPFIQIVTLIANNLAPSSKRAVGMALLISVGNMGGIAGSNIYIASQAPKYPTGFGTGLGMSIAAIAMAFFLRKAFQRENEKRLRMIETEGEDAIRARYTDQELLDMGDKSPFFIYTL</sequence>
<reference evidence="8" key="1">
    <citation type="submission" date="2023-04" db="EMBL/GenBank/DDBJ databases">
        <title>Black Yeasts Isolated from many extreme environments.</title>
        <authorList>
            <person name="Coleine C."/>
            <person name="Stajich J.E."/>
            <person name="Selbmann L."/>
        </authorList>
    </citation>
    <scope>NUCLEOTIDE SEQUENCE</scope>
    <source>
        <strain evidence="8">CCFEE 5312</strain>
    </source>
</reference>
<keyword evidence="9" id="KW-1185">Reference proteome</keyword>
<keyword evidence="4 6" id="KW-1133">Transmembrane helix</keyword>
<protein>
    <recommendedName>
        <fullName evidence="7">Major facilitator superfamily (MFS) profile domain-containing protein</fullName>
    </recommendedName>
</protein>
<proteinExistence type="predicted"/>
<dbReference type="FunFam" id="1.20.1250.20:FF:000013">
    <property type="entry name" value="MFS general substrate transporter"/>
    <property type="match status" value="1"/>
</dbReference>
<gene>
    <name evidence="8" type="ORF">LTR09_009720</name>
</gene>
<keyword evidence="3 6" id="KW-0812">Transmembrane</keyword>
<feature type="transmembrane region" description="Helical" evidence="6">
    <location>
        <begin position="227"/>
        <end position="249"/>
    </location>
</feature>
<dbReference type="PANTHER" id="PTHR43791:SF18">
    <property type="entry name" value="NICOTINIC ACID TRANSPORTER TNA1, PUTATIVE (AFU_ORTHOLOGUE AFUA_3G03820)-RELATED"/>
    <property type="match status" value="1"/>
</dbReference>
<dbReference type="GO" id="GO:0022857">
    <property type="term" value="F:transmembrane transporter activity"/>
    <property type="evidence" value="ECO:0007669"/>
    <property type="project" value="InterPro"/>
</dbReference>
<evidence type="ECO:0000256" key="1">
    <source>
        <dbReference type="ARBA" id="ARBA00004141"/>
    </source>
</evidence>
<feature type="transmembrane region" description="Helical" evidence="6">
    <location>
        <begin position="430"/>
        <end position="451"/>
    </location>
</feature>
<evidence type="ECO:0000259" key="7">
    <source>
        <dbReference type="PROSITE" id="PS50850"/>
    </source>
</evidence>
<keyword evidence="5 6" id="KW-0472">Membrane</keyword>
<dbReference type="Gene3D" id="1.20.1250.20">
    <property type="entry name" value="MFS general substrate transporter like domains"/>
    <property type="match status" value="2"/>
</dbReference>
<feature type="transmembrane region" description="Helical" evidence="6">
    <location>
        <begin position="102"/>
        <end position="121"/>
    </location>
</feature>
<comment type="subcellular location">
    <subcellularLocation>
        <location evidence="1">Membrane</location>
        <topology evidence="1">Multi-pass membrane protein</topology>
    </subcellularLocation>
</comment>
<dbReference type="Pfam" id="PF07690">
    <property type="entry name" value="MFS_1"/>
    <property type="match status" value="1"/>
</dbReference>
<organism evidence="8 9">
    <name type="scientific">Extremus antarcticus</name>
    <dbReference type="NCBI Taxonomy" id="702011"/>
    <lineage>
        <taxon>Eukaryota</taxon>
        <taxon>Fungi</taxon>
        <taxon>Dikarya</taxon>
        <taxon>Ascomycota</taxon>
        <taxon>Pezizomycotina</taxon>
        <taxon>Dothideomycetes</taxon>
        <taxon>Dothideomycetidae</taxon>
        <taxon>Mycosphaerellales</taxon>
        <taxon>Extremaceae</taxon>
        <taxon>Extremus</taxon>
    </lineage>
</organism>
<dbReference type="PROSITE" id="PS50850">
    <property type="entry name" value="MFS"/>
    <property type="match status" value="1"/>
</dbReference>
<feature type="transmembrane region" description="Helical" evidence="6">
    <location>
        <begin position="64"/>
        <end position="82"/>
    </location>
</feature>
<dbReference type="InterPro" id="IPR020846">
    <property type="entry name" value="MFS_dom"/>
</dbReference>
<feature type="transmembrane region" description="Helical" evidence="6">
    <location>
        <begin position="457"/>
        <end position="478"/>
    </location>
</feature>
<keyword evidence="2" id="KW-0813">Transport</keyword>
<evidence type="ECO:0000256" key="5">
    <source>
        <dbReference type="ARBA" id="ARBA00023136"/>
    </source>
</evidence>
<dbReference type="EMBL" id="JAWDJX010000043">
    <property type="protein sequence ID" value="KAK3049066.1"/>
    <property type="molecule type" value="Genomic_DNA"/>
</dbReference>
<dbReference type="GO" id="GO:0016020">
    <property type="term" value="C:membrane"/>
    <property type="evidence" value="ECO:0007669"/>
    <property type="project" value="UniProtKB-SubCell"/>
</dbReference>
<evidence type="ECO:0000313" key="8">
    <source>
        <dbReference type="EMBL" id="KAK3049066.1"/>
    </source>
</evidence>
<name>A0AAJ0D8U4_9PEZI</name>
<comment type="caution">
    <text evidence="8">The sequence shown here is derived from an EMBL/GenBank/DDBJ whole genome shotgun (WGS) entry which is preliminary data.</text>
</comment>
<dbReference type="SUPFAM" id="SSF103473">
    <property type="entry name" value="MFS general substrate transporter"/>
    <property type="match status" value="1"/>
</dbReference>
<feature type="transmembrane region" description="Helical" evidence="6">
    <location>
        <begin position="339"/>
        <end position="359"/>
    </location>
</feature>
<feature type="transmembrane region" description="Helical" evidence="6">
    <location>
        <begin position="195"/>
        <end position="215"/>
    </location>
</feature>
<dbReference type="InterPro" id="IPR011701">
    <property type="entry name" value="MFS"/>
</dbReference>